<reference evidence="1 2" key="1">
    <citation type="journal article" date="2016" name="Nat. Commun.">
        <title>Thousands of microbial genomes shed light on interconnected biogeochemical processes in an aquifer system.</title>
        <authorList>
            <person name="Anantharaman K."/>
            <person name="Brown C.T."/>
            <person name="Hug L.A."/>
            <person name="Sharon I."/>
            <person name="Castelle C.J."/>
            <person name="Probst A.J."/>
            <person name="Thomas B.C."/>
            <person name="Singh A."/>
            <person name="Wilkins M.J."/>
            <person name="Karaoz U."/>
            <person name="Brodie E.L."/>
            <person name="Williams K.H."/>
            <person name="Hubbard S.S."/>
            <person name="Banfield J.F."/>
        </authorList>
    </citation>
    <scope>NUCLEOTIDE SEQUENCE [LARGE SCALE GENOMIC DNA]</scope>
</reference>
<evidence type="ECO:0000313" key="2">
    <source>
        <dbReference type="Proteomes" id="UP000176938"/>
    </source>
</evidence>
<gene>
    <name evidence="1" type="ORF">A3H38_06005</name>
</gene>
<protein>
    <submittedName>
        <fullName evidence="1">Uncharacterized protein</fullName>
    </submittedName>
</protein>
<sequence>MDIHGIGSFGTIPFLNEDLLKQMRNINSRAGKIAYLLSMGKNARAPQVKEGVHDARGALKWISEVLKEGDDNK</sequence>
<name>A0A1F4RBG1_UNCSA</name>
<comment type="caution">
    <text evidence="1">The sequence shown here is derived from an EMBL/GenBank/DDBJ whole genome shotgun (WGS) entry which is preliminary data.</text>
</comment>
<evidence type="ECO:0000313" key="1">
    <source>
        <dbReference type="EMBL" id="OGC05515.1"/>
    </source>
</evidence>
<organism evidence="1 2">
    <name type="scientific">candidate division WOR-1 bacterium RIFCSPLOWO2_02_FULL_46_20</name>
    <dbReference type="NCBI Taxonomy" id="1802567"/>
    <lineage>
        <taxon>Bacteria</taxon>
        <taxon>Bacillati</taxon>
        <taxon>Saganbacteria</taxon>
    </lineage>
</organism>
<dbReference type="EMBL" id="METP01000040">
    <property type="protein sequence ID" value="OGC05515.1"/>
    <property type="molecule type" value="Genomic_DNA"/>
</dbReference>
<proteinExistence type="predicted"/>
<accession>A0A1F4RBG1</accession>
<dbReference type="Proteomes" id="UP000176938">
    <property type="component" value="Unassembled WGS sequence"/>
</dbReference>
<dbReference type="AlphaFoldDB" id="A0A1F4RBG1"/>